<dbReference type="InterPro" id="IPR040976">
    <property type="entry name" value="Pkinase_fungal"/>
</dbReference>
<gene>
    <name evidence="3" type="ORF">M422DRAFT_274098</name>
</gene>
<dbReference type="EMBL" id="KN837440">
    <property type="protein sequence ID" value="KIJ25023.1"/>
    <property type="molecule type" value="Genomic_DNA"/>
</dbReference>
<keyword evidence="4" id="KW-1185">Reference proteome</keyword>
<dbReference type="OrthoDB" id="3059971at2759"/>
<reference evidence="3 4" key="1">
    <citation type="submission" date="2014-06" db="EMBL/GenBank/DDBJ databases">
        <title>Evolutionary Origins and Diversification of the Mycorrhizal Mutualists.</title>
        <authorList>
            <consortium name="DOE Joint Genome Institute"/>
            <consortium name="Mycorrhizal Genomics Consortium"/>
            <person name="Kohler A."/>
            <person name="Kuo A."/>
            <person name="Nagy L.G."/>
            <person name="Floudas D."/>
            <person name="Copeland A."/>
            <person name="Barry K.W."/>
            <person name="Cichocki N."/>
            <person name="Veneault-Fourrey C."/>
            <person name="LaButti K."/>
            <person name="Lindquist E.A."/>
            <person name="Lipzen A."/>
            <person name="Lundell T."/>
            <person name="Morin E."/>
            <person name="Murat C."/>
            <person name="Riley R."/>
            <person name="Ohm R."/>
            <person name="Sun H."/>
            <person name="Tunlid A."/>
            <person name="Henrissat B."/>
            <person name="Grigoriev I.V."/>
            <person name="Hibbett D.S."/>
            <person name="Martin F."/>
        </authorList>
    </citation>
    <scope>NUCLEOTIDE SEQUENCE [LARGE SCALE GENOMIC DNA]</scope>
    <source>
        <strain evidence="3 4">SS14</strain>
    </source>
</reference>
<feature type="domain" description="Fungal-type protein kinase" evidence="2">
    <location>
        <begin position="57"/>
        <end position="125"/>
    </location>
</feature>
<dbReference type="Pfam" id="PF17667">
    <property type="entry name" value="Pkinase_fungal"/>
    <property type="match status" value="1"/>
</dbReference>
<sequence length="126" mass="14204">MPASPDVQAPAVRPDGAFISSEVDPEKVARNNVRLEELEKEPGGQRRTHNADKLVEVQKLQMANVVEFKAKGGPDDARNALIQLSRYARQILREQLDRRFIIGLTICFDKLNIYLFDRSSVVATNQ</sequence>
<organism evidence="3 4">
    <name type="scientific">Sphaerobolus stellatus (strain SS14)</name>
    <dbReference type="NCBI Taxonomy" id="990650"/>
    <lineage>
        <taxon>Eukaryota</taxon>
        <taxon>Fungi</taxon>
        <taxon>Dikarya</taxon>
        <taxon>Basidiomycota</taxon>
        <taxon>Agaricomycotina</taxon>
        <taxon>Agaricomycetes</taxon>
        <taxon>Phallomycetidae</taxon>
        <taxon>Geastrales</taxon>
        <taxon>Sphaerobolaceae</taxon>
        <taxon>Sphaerobolus</taxon>
    </lineage>
</organism>
<protein>
    <recommendedName>
        <fullName evidence="2">Fungal-type protein kinase domain-containing protein</fullName>
    </recommendedName>
</protein>
<proteinExistence type="predicted"/>
<accession>A0A0C9T7M9</accession>
<dbReference type="AlphaFoldDB" id="A0A0C9T7M9"/>
<feature type="region of interest" description="Disordered" evidence="1">
    <location>
        <begin position="30"/>
        <end position="50"/>
    </location>
</feature>
<evidence type="ECO:0000313" key="4">
    <source>
        <dbReference type="Proteomes" id="UP000054279"/>
    </source>
</evidence>
<dbReference type="HOGENOM" id="CLU_1982994_0_0_1"/>
<evidence type="ECO:0000259" key="2">
    <source>
        <dbReference type="Pfam" id="PF17667"/>
    </source>
</evidence>
<dbReference type="Proteomes" id="UP000054279">
    <property type="component" value="Unassembled WGS sequence"/>
</dbReference>
<evidence type="ECO:0000256" key="1">
    <source>
        <dbReference type="SAM" id="MobiDB-lite"/>
    </source>
</evidence>
<name>A0A0C9T7M9_SPHS4</name>
<evidence type="ECO:0000313" key="3">
    <source>
        <dbReference type="EMBL" id="KIJ25023.1"/>
    </source>
</evidence>